<dbReference type="EMBL" id="JBFBVU010000003">
    <property type="protein sequence ID" value="MEV8465934.1"/>
    <property type="molecule type" value="Genomic_DNA"/>
</dbReference>
<dbReference type="InterPro" id="IPR000412">
    <property type="entry name" value="ABC_2_transport"/>
</dbReference>
<dbReference type="Proteomes" id="UP001553161">
    <property type="component" value="Unassembled WGS sequence"/>
</dbReference>
<evidence type="ECO:0000313" key="13">
    <source>
        <dbReference type="EMBL" id="MEV8465934.1"/>
    </source>
</evidence>
<keyword evidence="5" id="KW-0762">Sugar transport</keyword>
<keyword evidence="14" id="KW-1185">Reference proteome</keyword>
<evidence type="ECO:0000256" key="3">
    <source>
        <dbReference type="ARBA" id="ARBA00022448"/>
    </source>
</evidence>
<evidence type="ECO:0000256" key="5">
    <source>
        <dbReference type="ARBA" id="ARBA00022597"/>
    </source>
</evidence>
<comment type="caution">
    <text evidence="13">The sequence shown here is derived from an EMBL/GenBank/DDBJ whole genome shotgun (WGS) entry which is preliminary data.</text>
</comment>
<protein>
    <recommendedName>
        <fullName evidence="11">Transport permease protein</fullName>
    </recommendedName>
</protein>
<dbReference type="InterPro" id="IPR013525">
    <property type="entry name" value="ABC2_TM"/>
</dbReference>
<dbReference type="InterPro" id="IPR047817">
    <property type="entry name" value="ABC2_TM_bact-type"/>
</dbReference>
<evidence type="ECO:0000313" key="14">
    <source>
        <dbReference type="Proteomes" id="UP001553161"/>
    </source>
</evidence>
<evidence type="ECO:0000256" key="4">
    <source>
        <dbReference type="ARBA" id="ARBA00022475"/>
    </source>
</evidence>
<sequence length="257" mass="28691">MMFDLRTPRVISALVLREMSTTYGRSAAGYLWAVAEPVAGIAILTAAFSFMLRDPPIGNSFALFYATGLLPFLMYMGVSGKVSQAIQFSRPLLSYPRLTFLDAVFARFLLNAITQLVVAFSVLGALLLAQDTRPVIDFGAIFLSFAMALSFAFGIGALNCLLFAFLPSWQMIWAVMNRPSFLISGIFFTYDSMPAVVQKFLWFNPLIHVIGQMRKGVYPTYSGVYVTPWYVFLCAAIPAVAGIFFLRRYHKKILNEM</sequence>
<dbReference type="Pfam" id="PF01061">
    <property type="entry name" value="ABC2_membrane"/>
    <property type="match status" value="1"/>
</dbReference>
<evidence type="ECO:0000256" key="6">
    <source>
        <dbReference type="ARBA" id="ARBA00022692"/>
    </source>
</evidence>
<feature type="domain" description="ABC transmembrane type-2" evidence="12">
    <location>
        <begin position="28"/>
        <end position="249"/>
    </location>
</feature>
<keyword evidence="9" id="KW-0625">Polysaccharide transport</keyword>
<feature type="transmembrane region" description="Helical" evidence="11">
    <location>
        <begin position="223"/>
        <end position="246"/>
    </location>
</feature>
<evidence type="ECO:0000256" key="8">
    <source>
        <dbReference type="ARBA" id="ARBA00022989"/>
    </source>
</evidence>
<feature type="transmembrane region" description="Helical" evidence="11">
    <location>
        <begin position="62"/>
        <end position="83"/>
    </location>
</feature>
<feature type="transmembrane region" description="Helical" evidence="11">
    <location>
        <begin position="141"/>
        <end position="169"/>
    </location>
</feature>
<keyword evidence="10 11" id="KW-0472">Membrane</keyword>
<evidence type="ECO:0000256" key="7">
    <source>
        <dbReference type="ARBA" id="ARBA00022903"/>
    </source>
</evidence>
<comment type="similarity">
    <text evidence="2 11">Belongs to the ABC-2 integral membrane protein family.</text>
</comment>
<keyword evidence="3 11" id="KW-0813">Transport</keyword>
<evidence type="ECO:0000259" key="12">
    <source>
        <dbReference type="PROSITE" id="PS51012"/>
    </source>
</evidence>
<proteinExistence type="inferred from homology"/>
<gene>
    <name evidence="13" type="ORF">AB0T83_03950</name>
</gene>
<dbReference type="PANTHER" id="PTHR30413">
    <property type="entry name" value="INNER MEMBRANE TRANSPORT PERMEASE"/>
    <property type="match status" value="1"/>
</dbReference>
<evidence type="ECO:0000256" key="1">
    <source>
        <dbReference type="ARBA" id="ARBA00004651"/>
    </source>
</evidence>
<keyword evidence="8 11" id="KW-1133">Transmembrane helix</keyword>
<keyword evidence="7" id="KW-0972">Capsule biogenesis/degradation</keyword>
<name>A0ABV3L2Y8_9RHOB</name>
<feature type="transmembrane region" description="Helical" evidence="11">
    <location>
        <begin position="104"/>
        <end position="129"/>
    </location>
</feature>
<dbReference type="PRINTS" id="PR00164">
    <property type="entry name" value="ABC2TRNSPORT"/>
</dbReference>
<reference evidence="13 14" key="1">
    <citation type="submission" date="2024-07" db="EMBL/GenBank/DDBJ databases">
        <authorList>
            <person name="Kang M."/>
        </authorList>
    </citation>
    <scope>NUCLEOTIDE SEQUENCE [LARGE SCALE GENOMIC DNA]</scope>
    <source>
        <strain evidence="13 14">DFM31</strain>
    </source>
</reference>
<organism evidence="13 14">
    <name type="scientific">Meridianimarinicoccus marinus</name>
    <dbReference type="NCBI Taxonomy" id="3231483"/>
    <lineage>
        <taxon>Bacteria</taxon>
        <taxon>Pseudomonadati</taxon>
        <taxon>Pseudomonadota</taxon>
        <taxon>Alphaproteobacteria</taxon>
        <taxon>Rhodobacterales</taxon>
        <taxon>Paracoccaceae</taxon>
        <taxon>Meridianimarinicoccus</taxon>
    </lineage>
</organism>
<feature type="transmembrane region" description="Helical" evidence="11">
    <location>
        <begin position="27"/>
        <end position="50"/>
    </location>
</feature>
<keyword evidence="6 11" id="KW-0812">Transmembrane</keyword>
<evidence type="ECO:0000256" key="2">
    <source>
        <dbReference type="ARBA" id="ARBA00007783"/>
    </source>
</evidence>
<dbReference type="PANTHER" id="PTHR30413:SF10">
    <property type="entry name" value="CAPSULE POLYSACCHARIDE EXPORT INNER-MEMBRANE PROTEIN CTRC"/>
    <property type="match status" value="1"/>
</dbReference>
<comment type="subcellular location">
    <subcellularLocation>
        <location evidence="11">Cell inner membrane</location>
        <topology evidence="11">Multi-pass membrane protein</topology>
    </subcellularLocation>
    <subcellularLocation>
        <location evidence="1">Cell membrane</location>
        <topology evidence="1">Multi-pass membrane protein</topology>
    </subcellularLocation>
</comment>
<evidence type="ECO:0000256" key="9">
    <source>
        <dbReference type="ARBA" id="ARBA00023047"/>
    </source>
</evidence>
<accession>A0ABV3L2Y8</accession>
<keyword evidence="4 11" id="KW-1003">Cell membrane</keyword>
<evidence type="ECO:0000256" key="11">
    <source>
        <dbReference type="RuleBase" id="RU361157"/>
    </source>
</evidence>
<dbReference type="PROSITE" id="PS51012">
    <property type="entry name" value="ABC_TM2"/>
    <property type="match status" value="1"/>
</dbReference>
<feature type="transmembrane region" description="Helical" evidence="11">
    <location>
        <begin position="181"/>
        <end position="203"/>
    </location>
</feature>
<evidence type="ECO:0000256" key="10">
    <source>
        <dbReference type="ARBA" id="ARBA00023136"/>
    </source>
</evidence>